<dbReference type="STRING" id="1168035.SAMN05444280_102116"/>
<protein>
    <submittedName>
        <fullName evidence="3">Outer membrane protein assembly factor BamB, contains PQQ-like beta-propeller repeat</fullName>
    </submittedName>
</protein>
<evidence type="ECO:0000259" key="2">
    <source>
        <dbReference type="Pfam" id="PF13360"/>
    </source>
</evidence>
<evidence type="ECO:0000313" key="3">
    <source>
        <dbReference type="EMBL" id="SHI44736.1"/>
    </source>
</evidence>
<feature type="chain" id="PRO_5009915991" evidence="1">
    <location>
        <begin position="21"/>
        <end position="424"/>
    </location>
</feature>
<keyword evidence="4" id="KW-1185">Reference proteome</keyword>
<dbReference type="PANTHER" id="PTHR34512">
    <property type="entry name" value="CELL SURFACE PROTEIN"/>
    <property type="match status" value="1"/>
</dbReference>
<dbReference type="Gene3D" id="2.130.10.10">
    <property type="entry name" value="YVTN repeat-like/Quinoprotein amine dehydrogenase"/>
    <property type="match status" value="2"/>
</dbReference>
<feature type="signal peptide" evidence="1">
    <location>
        <begin position="1"/>
        <end position="20"/>
    </location>
</feature>
<dbReference type="RefSeq" id="WP_073164679.1">
    <property type="nucleotide sequence ID" value="NZ_FQZE01000002.1"/>
</dbReference>
<dbReference type="Pfam" id="PF13360">
    <property type="entry name" value="PQQ_2"/>
    <property type="match status" value="2"/>
</dbReference>
<keyword evidence="1" id="KW-0732">Signal</keyword>
<accession>A0A1M6B7N7</accession>
<dbReference type="PANTHER" id="PTHR34512:SF30">
    <property type="entry name" value="OUTER MEMBRANE PROTEIN ASSEMBLY FACTOR BAMB"/>
    <property type="match status" value="1"/>
</dbReference>
<dbReference type="OrthoDB" id="7012117at2"/>
<reference evidence="3 4" key="1">
    <citation type="submission" date="2016-11" db="EMBL/GenBank/DDBJ databases">
        <authorList>
            <person name="Jaros S."/>
            <person name="Januszkiewicz K."/>
            <person name="Wedrychowicz H."/>
        </authorList>
    </citation>
    <scope>NUCLEOTIDE SEQUENCE [LARGE SCALE GENOMIC DNA]</scope>
    <source>
        <strain evidence="3 4">DSM 27063</strain>
    </source>
</reference>
<gene>
    <name evidence="3" type="ORF">SAMN05444280_102116</name>
</gene>
<feature type="domain" description="Pyrrolo-quinoline quinone repeat" evidence="2">
    <location>
        <begin position="93"/>
        <end position="202"/>
    </location>
</feature>
<evidence type="ECO:0000313" key="4">
    <source>
        <dbReference type="Proteomes" id="UP000184050"/>
    </source>
</evidence>
<proteinExistence type="predicted"/>
<dbReference type="EMBL" id="FQZE01000002">
    <property type="protein sequence ID" value="SHI44736.1"/>
    <property type="molecule type" value="Genomic_DNA"/>
</dbReference>
<feature type="domain" description="Pyrrolo-quinoline quinone repeat" evidence="2">
    <location>
        <begin position="320"/>
        <end position="375"/>
    </location>
</feature>
<dbReference type="InterPro" id="IPR002372">
    <property type="entry name" value="PQQ_rpt_dom"/>
</dbReference>
<dbReference type="SUPFAM" id="SSF50998">
    <property type="entry name" value="Quinoprotein alcohol dehydrogenase-like"/>
    <property type="match status" value="1"/>
</dbReference>
<name>A0A1M6B7N7_9BACT</name>
<dbReference type="AlphaFoldDB" id="A0A1M6B7N7"/>
<evidence type="ECO:0000256" key="1">
    <source>
        <dbReference type="SAM" id="SignalP"/>
    </source>
</evidence>
<dbReference type="Proteomes" id="UP000184050">
    <property type="component" value="Unassembled WGS sequence"/>
</dbReference>
<organism evidence="3 4">
    <name type="scientific">Tangfeifania diversioriginum</name>
    <dbReference type="NCBI Taxonomy" id="1168035"/>
    <lineage>
        <taxon>Bacteria</taxon>
        <taxon>Pseudomonadati</taxon>
        <taxon>Bacteroidota</taxon>
        <taxon>Bacteroidia</taxon>
        <taxon>Marinilabiliales</taxon>
        <taxon>Prolixibacteraceae</taxon>
        <taxon>Tangfeifania</taxon>
    </lineage>
</organism>
<dbReference type="PROSITE" id="PS51257">
    <property type="entry name" value="PROKAR_LIPOPROTEIN"/>
    <property type="match status" value="1"/>
</dbReference>
<dbReference type="InterPro" id="IPR015943">
    <property type="entry name" value="WD40/YVTN_repeat-like_dom_sf"/>
</dbReference>
<sequence>MISRLLVSIVSLLFLSACNTSESGKNWTHFRGSEMNGHANVETAPLNWSDSANIVWKVPVEEKGWSSPVVFGDQIWLTSASDDGTEFYTLCFDFESGELLNKQTVFTCDDPQRIHSTNSYATPTPCIDGNFVYVHYGTFGTACINTDNFEVEWKREDLKAEHMQGPASSPILHENMLILHLEGTENPYVVALDKKTGETIWKSVRPADIYDPLEPVYRKSYQTPIVIEADGRELLISNAAFMCFAHDVNTGEVVWTIEYGYDSTVSQPLYWNGLVFVNSGWIFLDNVPYFTRQFAIDPTGEGDVTETHVKWMYEDEVPQIPTPVIVDGNMYMVHDRGMVTCLDAMTGEPIWKEKLRGNFNASPIYAAGNIYFFNVKGDCTIIKPGESFQKVAENSIGETVKAVPVFVRDRMILRTDKNLYMIGN</sequence>
<dbReference type="InterPro" id="IPR011047">
    <property type="entry name" value="Quinoprotein_ADH-like_sf"/>
</dbReference>